<reference evidence="3" key="1">
    <citation type="journal article" date="2021" name="Int. J. Syst. Evol. Microbiol.">
        <title>Actinocatenispora comari sp. nov., an endophytic actinomycete isolated from aerial parts of Comarum salesowianum.</title>
        <authorList>
            <person name="Oyunbileg N."/>
            <person name="Iizaka Y."/>
            <person name="Hamada M."/>
            <person name="Davaapurev B.O."/>
            <person name="Fukumoto A."/>
            <person name="Tsetseg B."/>
            <person name="Kato F."/>
            <person name="Tamura T."/>
            <person name="Batkhuu J."/>
            <person name="Anzai Y."/>
        </authorList>
    </citation>
    <scope>NUCLEOTIDE SEQUENCE [LARGE SCALE GENOMIC DNA]</scope>
    <source>
        <strain evidence="3">NUM-2625</strain>
    </source>
</reference>
<evidence type="ECO:0000313" key="2">
    <source>
        <dbReference type="EMBL" id="GIL28184.1"/>
    </source>
</evidence>
<proteinExistence type="predicted"/>
<gene>
    <name evidence="2" type="ORF">NUM_34380</name>
</gene>
<evidence type="ECO:0000313" key="3">
    <source>
        <dbReference type="Proteomes" id="UP000614996"/>
    </source>
</evidence>
<feature type="region of interest" description="Disordered" evidence="1">
    <location>
        <begin position="1"/>
        <end position="37"/>
    </location>
</feature>
<dbReference type="EMBL" id="BOPO01000055">
    <property type="protein sequence ID" value="GIL28184.1"/>
    <property type="molecule type" value="Genomic_DNA"/>
</dbReference>
<organism evidence="2 3">
    <name type="scientific">Actinocatenispora comari</name>
    <dbReference type="NCBI Taxonomy" id="2807577"/>
    <lineage>
        <taxon>Bacteria</taxon>
        <taxon>Bacillati</taxon>
        <taxon>Actinomycetota</taxon>
        <taxon>Actinomycetes</taxon>
        <taxon>Micromonosporales</taxon>
        <taxon>Micromonosporaceae</taxon>
        <taxon>Actinocatenispora</taxon>
    </lineage>
</organism>
<accession>A0A8J4AB77</accession>
<sequence length="103" mass="11250">MAGLQSDQFEALGDPVVDRRPGAGSPRPQRFEHAVADPHPRIELGARVLQHDLHPAFDRSCTIVLRGRRGALKLDGTSLGLSRALACFRAHRPTVHDIESPEA</sequence>
<protein>
    <submittedName>
        <fullName evidence="2">Uncharacterized protein</fullName>
    </submittedName>
</protein>
<name>A0A8J4AB77_9ACTN</name>
<comment type="caution">
    <text evidence="2">The sequence shown here is derived from an EMBL/GenBank/DDBJ whole genome shotgun (WGS) entry which is preliminary data.</text>
</comment>
<dbReference type="Proteomes" id="UP000614996">
    <property type="component" value="Unassembled WGS sequence"/>
</dbReference>
<dbReference type="AlphaFoldDB" id="A0A8J4AB77"/>
<evidence type="ECO:0000256" key="1">
    <source>
        <dbReference type="SAM" id="MobiDB-lite"/>
    </source>
</evidence>
<keyword evidence="3" id="KW-1185">Reference proteome</keyword>